<accession>F0WZ03</accession>
<name>F0WZ03_9STRA</name>
<reference evidence="1" key="2">
    <citation type="submission" date="2011-02" db="EMBL/GenBank/DDBJ databases">
        <authorList>
            <person name="MacLean D."/>
        </authorList>
    </citation>
    <scope>NUCLEOTIDE SEQUENCE</scope>
</reference>
<dbReference type="AlphaFoldDB" id="F0WZ03"/>
<dbReference type="InterPro" id="IPR016197">
    <property type="entry name" value="Chromo-like_dom_sf"/>
</dbReference>
<protein>
    <submittedName>
        <fullName evidence="1">AlNc14C405G11413 protein</fullName>
    </submittedName>
</protein>
<evidence type="ECO:0000313" key="1">
    <source>
        <dbReference type="EMBL" id="CCA26717.1"/>
    </source>
</evidence>
<proteinExistence type="predicted"/>
<dbReference type="SUPFAM" id="SSF54160">
    <property type="entry name" value="Chromo domain-like"/>
    <property type="match status" value="1"/>
</dbReference>
<gene>
    <name evidence="1" type="primary">AlNc14C405G11413</name>
    <name evidence="1" type="ORF">ALNC14_128610</name>
</gene>
<reference evidence="1" key="1">
    <citation type="journal article" date="2011" name="PLoS Biol.">
        <title>Gene gain and loss during evolution of obligate parasitism in the white rust pathogen of Arabidopsis thaliana.</title>
        <authorList>
            <person name="Kemen E."/>
            <person name="Gardiner A."/>
            <person name="Schultz-Larsen T."/>
            <person name="Kemen A.C."/>
            <person name="Balmuth A.L."/>
            <person name="Robert-Seilaniantz A."/>
            <person name="Bailey K."/>
            <person name="Holub E."/>
            <person name="Studholme D.J."/>
            <person name="Maclean D."/>
            <person name="Jones J.D."/>
        </authorList>
    </citation>
    <scope>NUCLEOTIDE SEQUENCE</scope>
</reference>
<organism evidence="1">
    <name type="scientific">Albugo laibachii Nc14</name>
    <dbReference type="NCBI Taxonomy" id="890382"/>
    <lineage>
        <taxon>Eukaryota</taxon>
        <taxon>Sar</taxon>
        <taxon>Stramenopiles</taxon>
        <taxon>Oomycota</taxon>
        <taxon>Peronosporomycetes</taxon>
        <taxon>Albuginales</taxon>
        <taxon>Albuginaceae</taxon>
        <taxon>Albugo</taxon>
    </lineage>
</organism>
<sequence length="126" mass="14412">MHKMSMGANCKSRAQETDVQSNKQNVKIANFDIGEYAYMEIRNLLTKDTREGHALMLKFMLKVTSMSRVPKIVAHSSEGHVVDQFRRIKFLRASAIYELLVTWCGLSHAEDSWETATALDQMSLSW</sequence>
<dbReference type="EMBL" id="FR824448">
    <property type="protein sequence ID" value="CCA26717.1"/>
    <property type="molecule type" value="Genomic_DNA"/>
</dbReference>
<dbReference type="HOGENOM" id="CLU_1985718_0_0_1"/>